<organism evidence="3 4">
    <name type="scientific">Caenorhabditis briggsae</name>
    <dbReference type="NCBI Taxonomy" id="6238"/>
    <lineage>
        <taxon>Eukaryota</taxon>
        <taxon>Metazoa</taxon>
        <taxon>Ecdysozoa</taxon>
        <taxon>Nematoda</taxon>
        <taxon>Chromadorea</taxon>
        <taxon>Rhabditida</taxon>
        <taxon>Rhabditina</taxon>
        <taxon>Rhabditomorpha</taxon>
        <taxon>Rhabditoidea</taxon>
        <taxon>Rhabditidae</taxon>
        <taxon>Peloderinae</taxon>
        <taxon>Caenorhabditis</taxon>
    </lineage>
</organism>
<dbReference type="InterPro" id="IPR016186">
    <property type="entry name" value="C-type_lectin-like/link_sf"/>
</dbReference>
<gene>
    <name evidence="3 5" type="ORF">CBG21410</name>
    <name evidence="3" type="ORF">CBG_21410</name>
</gene>
<dbReference type="CTD" id="8588978"/>
<dbReference type="PANTHER" id="PTHR47629">
    <property type="entry name" value="C-TYPE LECTIN-RELATED"/>
    <property type="match status" value="1"/>
</dbReference>
<feature type="domain" description="PAN-3" evidence="2">
    <location>
        <begin position="5"/>
        <end position="145"/>
    </location>
</feature>
<dbReference type="HOGENOM" id="CLU_045736_5_0_1"/>
<dbReference type="eggNOG" id="ENOG502TII3">
    <property type="taxonomic scope" value="Eukaryota"/>
</dbReference>
<feature type="signal peptide" evidence="1">
    <location>
        <begin position="1"/>
        <end position="19"/>
    </location>
</feature>
<keyword evidence="4" id="KW-1185">Reference proteome</keyword>
<dbReference type="EMBL" id="HE601136">
    <property type="protein sequence ID" value="CAP38223.2"/>
    <property type="molecule type" value="Genomic_DNA"/>
</dbReference>
<evidence type="ECO:0000256" key="1">
    <source>
        <dbReference type="SAM" id="SignalP"/>
    </source>
</evidence>
<dbReference type="FunCoup" id="A8Y006">
    <property type="interactions" value="860"/>
</dbReference>
<dbReference type="GeneID" id="8588978"/>
<dbReference type="CDD" id="cd00037">
    <property type="entry name" value="CLECT"/>
    <property type="match status" value="1"/>
</dbReference>
<protein>
    <submittedName>
        <fullName evidence="3">Protein CBG21410</fullName>
    </submittedName>
</protein>
<dbReference type="PANTHER" id="PTHR47629:SF6">
    <property type="entry name" value="CW DOMAIN-CONTAINING PROTEIN-RELATED"/>
    <property type="match status" value="1"/>
</dbReference>
<dbReference type="RefSeq" id="XP_002646979.2">
    <property type="nucleotide sequence ID" value="XM_002646933.2"/>
</dbReference>
<dbReference type="InParanoid" id="A8Y006"/>
<accession>A8Y006</accession>
<proteinExistence type="predicted"/>
<reference evidence="3 4" key="1">
    <citation type="journal article" date="2003" name="PLoS Biol.">
        <title>The genome sequence of Caenorhabditis briggsae: a platform for comparative genomics.</title>
        <authorList>
            <person name="Stein L.D."/>
            <person name="Bao Z."/>
            <person name="Blasiar D."/>
            <person name="Blumenthal T."/>
            <person name="Brent M.R."/>
            <person name="Chen N."/>
            <person name="Chinwalla A."/>
            <person name="Clarke L."/>
            <person name="Clee C."/>
            <person name="Coghlan A."/>
            <person name="Coulson A."/>
            <person name="D'Eustachio P."/>
            <person name="Fitch D.H."/>
            <person name="Fulton L.A."/>
            <person name="Fulton R.E."/>
            <person name="Griffiths-Jones S."/>
            <person name="Harris T.W."/>
            <person name="Hillier L.W."/>
            <person name="Kamath R."/>
            <person name="Kuwabara P.E."/>
            <person name="Mardis E.R."/>
            <person name="Marra M.A."/>
            <person name="Miner T.L."/>
            <person name="Minx P."/>
            <person name="Mullikin J.C."/>
            <person name="Plumb R.W."/>
            <person name="Rogers J."/>
            <person name="Schein J.E."/>
            <person name="Sohrmann M."/>
            <person name="Spieth J."/>
            <person name="Stajich J.E."/>
            <person name="Wei C."/>
            <person name="Willey D."/>
            <person name="Wilson R.K."/>
            <person name="Durbin R."/>
            <person name="Waterston R.H."/>
        </authorList>
    </citation>
    <scope>NUCLEOTIDE SEQUENCE [LARGE SCALE GENOMIC DNA]</scope>
    <source>
        <strain evidence="3 4">AF16</strain>
    </source>
</reference>
<dbReference type="InterPro" id="IPR006583">
    <property type="entry name" value="PAN-3_domain"/>
</dbReference>
<keyword evidence="1" id="KW-0732">Signal</keyword>
<evidence type="ECO:0000259" key="2">
    <source>
        <dbReference type="SMART" id="SM00605"/>
    </source>
</evidence>
<sequence>MCYYFLCFFLLSFLTVISTDEPYMIRISGRPRLLINPVTLEVSWKNCISKCRADINCSAIYKMSDIQCCYFLFGSLLPFEQEDFRGYKIALKIQLPGNKCPTSNPLVPGPTYLTQTINNQLYKTTVTLDSSSGHSYNATYSVSTCPKNTKPFQRVDYLVKCIGLFFFEAPRCNNYAQASALCKAQNGTLTGPANADEYEYIQDITNSSKYTSNPDSYTYLTYWIDGNSTYIHFYYWFEDYTHDENFNYKWDVDAPKYKGTGYCLHNPAPNGPYIVDNPCNYTLDAESSVCWRGALCQVPTIEEMY</sequence>
<dbReference type="KEGG" id="cbr:CBG_21410"/>
<evidence type="ECO:0000313" key="5">
    <source>
        <dbReference type="WormBase" id="CBG21410"/>
    </source>
</evidence>
<dbReference type="WormBase" id="CBG21410">
    <property type="protein sequence ID" value="CBP33335"/>
    <property type="gene ID" value="WBGene00040194"/>
</dbReference>
<dbReference type="SMART" id="SM00605">
    <property type="entry name" value="CW"/>
    <property type="match status" value="1"/>
</dbReference>
<dbReference type="Gene3D" id="3.10.100.10">
    <property type="entry name" value="Mannose-Binding Protein A, subunit A"/>
    <property type="match status" value="1"/>
</dbReference>
<evidence type="ECO:0000313" key="4">
    <source>
        <dbReference type="Proteomes" id="UP000008549"/>
    </source>
</evidence>
<evidence type="ECO:0000313" key="3">
    <source>
        <dbReference type="EMBL" id="CAP38223.2"/>
    </source>
</evidence>
<dbReference type="Pfam" id="PF08277">
    <property type="entry name" value="PAN_3"/>
    <property type="match status" value="1"/>
</dbReference>
<reference evidence="3 4" key="2">
    <citation type="journal article" date="2011" name="PLoS Genet.">
        <title>Caenorhabditis briggsae recombinant inbred line genotypes reveal inter-strain incompatibility and the evolution of recombination.</title>
        <authorList>
            <person name="Ross J.A."/>
            <person name="Koboldt D.C."/>
            <person name="Staisch J.E."/>
            <person name="Chamberlin H.M."/>
            <person name="Gupta B.P."/>
            <person name="Miller R.D."/>
            <person name="Baird S.E."/>
            <person name="Haag E.S."/>
        </authorList>
    </citation>
    <scope>NUCLEOTIDE SEQUENCE [LARGE SCALE GENOMIC DNA]</scope>
    <source>
        <strain evidence="3 4">AF16</strain>
    </source>
</reference>
<dbReference type="OMA" id="CISIRTF"/>
<dbReference type="SUPFAM" id="SSF56436">
    <property type="entry name" value="C-type lectin-like"/>
    <property type="match status" value="1"/>
</dbReference>
<dbReference type="Proteomes" id="UP000008549">
    <property type="component" value="Unassembled WGS sequence"/>
</dbReference>
<feature type="chain" id="PRO_5002731230" evidence="1">
    <location>
        <begin position="20"/>
        <end position="305"/>
    </location>
</feature>
<dbReference type="InterPro" id="IPR016187">
    <property type="entry name" value="CTDL_fold"/>
</dbReference>
<name>A8Y006_CAEBR</name>
<dbReference type="AlphaFoldDB" id="A8Y006"/>